<dbReference type="SMART" id="SM00065">
    <property type="entry name" value="GAF"/>
    <property type="match status" value="1"/>
</dbReference>
<dbReference type="InterPro" id="IPR035919">
    <property type="entry name" value="EAL_sf"/>
</dbReference>
<dbReference type="EMBL" id="PEBD01000004">
    <property type="protein sequence ID" value="PHV68318.1"/>
    <property type="molecule type" value="Genomic_DNA"/>
</dbReference>
<sequence length="432" mass="45790">MAEDDRRAQSASHYTRITPSRGLTSVLALAAQVTGCPIALINVMDGTHQYTVAAHGFDAGVVVPLGMSACAGVISRGAPVTILDSASPNADEDVADPLRRAGFRAYAGIPLLGREDLPVATLCVLDNEAHTAQDFDLVALQHCAVLAGEALDAARSQNSRIGIDGRALRSHGDGKLGVGEVSAAIDNGQIVPWYMPIVDLQTGELTAVEALARWVHPERGVLAADSFIPLVENTDLIIEFDLTMLARAVADLQRWRRERTDADHIGVAVNFSAHHFYRPDCADRIDKVTAAAGVAPASITLEITESVAVPTAALIDAHVIDDLRERGYIVVFDDIGGPWLPAEHLLGIGVNGLKADRTVGSSLHTPTGRAIARALTALTAELGQFLVIEGIETAEQAHQARIVGARYGQGYHWSAAQPADAFPMLSSAPRLT</sequence>
<dbReference type="PROSITE" id="PS50883">
    <property type="entry name" value="EAL"/>
    <property type="match status" value="1"/>
</dbReference>
<dbReference type="InterPro" id="IPR029016">
    <property type="entry name" value="GAF-like_dom_sf"/>
</dbReference>
<dbReference type="Gene3D" id="3.20.20.450">
    <property type="entry name" value="EAL domain"/>
    <property type="match status" value="1"/>
</dbReference>
<dbReference type="PANTHER" id="PTHR33121:SF70">
    <property type="entry name" value="SIGNALING PROTEIN YKOW"/>
    <property type="match status" value="1"/>
</dbReference>
<accession>A0A2G3PR32</accession>
<dbReference type="Pfam" id="PF01590">
    <property type="entry name" value="GAF"/>
    <property type="match status" value="1"/>
</dbReference>
<dbReference type="PANTHER" id="PTHR33121">
    <property type="entry name" value="CYCLIC DI-GMP PHOSPHODIESTERASE PDEF"/>
    <property type="match status" value="1"/>
</dbReference>
<dbReference type="SMART" id="SM00052">
    <property type="entry name" value="EAL"/>
    <property type="match status" value="1"/>
</dbReference>
<dbReference type="SUPFAM" id="SSF141868">
    <property type="entry name" value="EAL domain-like"/>
    <property type="match status" value="1"/>
</dbReference>
<reference evidence="2 3" key="1">
    <citation type="submission" date="2017-10" db="EMBL/GenBank/DDBJ databases">
        <title>The draft genome sequence of Williamsia sp. BULT 1.1 isolated from the semi-arid grassland soils from South Africa.</title>
        <authorList>
            <person name="Kabwe M.H."/>
            <person name="Govender N."/>
            <person name="Mutseka Lunga P."/>
            <person name="Vikram S."/>
            <person name="Makhalanyane T.P."/>
        </authorList>
    </citation>
    <scope>NUCLEOTIDE SEQUENCE [LARGE SCALE GENOMIC DNA]</scope>
    <source>
        <strain evidence="2 3">BULT 1.1</strain>
    </source>
</reference>
<dbReference type="InterPro" id="IPR050706">
    <property type="entry name" value="Cyclic-di-GMP_PDE-like"/>
</dbReference>
<dbReference type="RefSeq" id="WP_143696463.1">
    <property type="nucleotide sequence ID" value="NZ_PEBD01000004.1"/>
</dbReference>
<gene>
    <name evidence="2" type="ORF">CSW57_03540</name>
</gene>
<name>A0A2G3PR32_WILMA</name>
<proteinExistence type="predicted"/>
<dbReference type="InterPro" id="IPR003018">
    <property type="entry name" value="GAF"/>
</dbReference>
<feature type="domain" description="EAL" evidence="1">
    <location>
        <begin position="174"/>
        <end position="430"/>
    </location>
</feature>
<dbReference type="CDD" id="cd01948">
    <property type="entry name" value="EAL"/>
    <property type="match status" value="1"/>
</dbReference>
<evidence type="ECO:0000313" key="2">
    <source>
        <dbReference type="EMBL" id="PHV68318.1"/>
    </source>
</evidence>
<dbReference type="Proteomes" id="UP000225108">
    <property type="component" value="Unassembled WGS sequence"/>
</dbReference>
<comment type="caution">
    <text evidence="2">The sequence shown here is derived from an EMBL/GenBank/DDBJ whole genome shotgun (WGS) entry which is preliminary data.</text>
</comment>
<dbReference type="AlphaFoldDB" id="A0A2G3PR32"/>
<evidence type="ECO:0000259" key="1">
    <source>
        <dbReference type="PROSITE" id="PS50883"/>
    </source>
</evidence>
<organism evidence="2 3">
    <name type="scientific">Williamsia marianensis</name>
    <dbReference type="NCBI Taxonomy" id="85044"/>
    <lineage>
        <taxon>Bacteria</taxon>
        <taxon>Bacillati</taxon>
        <taxon>Actinomycetota</taxon>
        <taxon>Actinomycetes</taxon>
        <taxon>Mycobacteriales</taxon>
        <taxon>Nocardiaceae</taxon>
        <taxon>Williamsia</taxon>
    </lineage>
</organism>
<dbReference type="GO" id="GO:0071111">
    <property type="term" value="F:cyclic-guanylate-specific phosphodiesterase activity"/>
    <property type="evidence" value="ECO:0007669"/>
    <property type="project" value="InterPro"/>
</dbReference>
<protein>
    <recommendedName>
        <fullName evidence="1">EAL domain-containing protein</fullName>
    </recommendedName>
</protein>
<dbReference type="Gene3D" id="3.30.450.40">
    <property type="match status" value="1"/>
</dbReference>
<dbReference type="Pfam" id="PF00563">
    <property type="entry name" value="EAL"/>
    <property type="match status" value="1"/>
</dbReference>
<dbReference type="SUPFAM" id="SSF55781">
    <property type="entry name" value="GAF domain-like"/>
    <property type="match status" value="1"/>
</dbReference>
<evidence type="ECO:0000313" key="3">
    <source>
        <dbReference type="Proteomes" id="UP000225108"/>
    </source>
</evidence>
<dbReference type="InterPro" id="IPR001633">
    <property type="entry name" value="EAL_dom"/>
</dbReference>